<dbReference type="Pfam" id="PF13175">
    <property type="entry name" value="AAA_15"/>
    <property type="match status" value="1"/>
</dbReference>
<name>A0ABV6PVK1_9BURK</name>
<keyword evidence="3" id="KW-1185">Reference proteome</keyword>
<keyword evidence="2" id="KW-0378">Hydrolase</keyword>
<dbReference type="Proteomes" id="UP001589834">
    <property type="component" value="Unassembled WGS sequence"/>
</dbReference>
<accession>A0ABV6PVK1</accession>
<dbReference type="Gene3D" id="3.40.50.300">
    <property type="entry name" value="P-loop containing nucleotide triphosphate hydrolases"/>
    <property type="match status" value="1"/>
</dbReference>
<proteinExistence type="predicted"/>
<dbReference type="GO" id="GO:0004519">
    <property type="term" value="F:endonuclease activity"/>
    <property type="evidence" value="ECO:0007669"/>
    <property type="project" value="UniProtKB-KW"/>
</dbReference>
<dbReference type="InterPro" id="IPR041685">
    <property type="entry name" value="AAA_GajA/Old/RecF-like"/>
</dbReference>
<protein>
    <submittedName>
        <fullName evidence="2">ATP-dependent endonuclease</fullName>
    </submittedName>
</protein>
<dbReference type="PANTHER" id="PTHR43581:SF4">
    <property type="entry name" value="ATP_GTP PHOSPHATASE"/>
    <property type="match status" value="1"/>
</dbReference>
<dbReference type="RefSeq" id="WP_377484194.1">
    <property type="nucleotide sequence ID" value="NZ_JBHLTN010000031.1"/>
</dbReference>
<evidence type="ECO:0000313" key="2">
    <source>
        <dbReference type="EMBL" id="MFC0593851.1"/>
    </source>
</evidence>
<organism evidence="2 3">
    <name type="scientific">Ottowia pentelensis</name>
    <dbReference type="NCBI Taxonomy" id="511108"/>
    <lineage>
        <taxon>Bacteria</taxon>
        <taxon>Pseudomonadati</taxon>
        <taxon>Pseudomonadota</taxon>
        <taxon>Betaproteobacteria</taxon>
        <taxon>Burkholderiales</taxon>
        <taxon>Comamonadaceae</taxon>
        <taxon>Ottowia</taxon>
    </lineage>
</organism>
<dbReference type="CDD" id="cd00267">
    <property type="entry name" value="ABC_ATPase"/>
    <property type="match status" value="1"/>
</dbReference>
<gene>
    <name evidence="2" type="ORF">ACFFGG_14960</name>
</gene>
<reference evidence="2 3" key="1">
    <citation type="submission" date="2024-09" db="EMBL/GenBank/DDBJ databases">
        <authorList>
            <person name="Sun Q."/>
            <person name="Mori K."/>
        </authorList>
    </citation>
    <scope>NUCLEOTIDE SEQUENCE [LARGE SCALE GENOMIC DNA]</scope>
    <source>
        <strain evidence="2 3">NCAIM B.02336</strain>
    </source>
</reference>
<evidence type="ECO:0000259" key="1">
    <source>
        <dbReference type="Pfam" id="PF13175"/>
    </source>
</evidence>
<keyword evidence="2" id="KW-0255">Endonuclease</keyword>
<evidence type="ECO:0000313" key="3">
    <source>
        <dbReference type="Proteomes" id="UP001589834"/>
    </source>
</evidence>
<dbReference type="InterPro" id="IPR051396">
    <property type="entry name" value="Bact_Antivir_Def_Nuclease"/>
</dbReference>
<keyword evidence="2" id="KW-0540">Nuclease</keyword>
<dbReference type="PANTHER" id="PTHR43581">
    <property type="entry name" value="ATP/GTP PHOSPHATASE"/>
    <property type="match status" value="1"/>
</dbReference>
<comment type="caution">
    <text evidence="2">The sequence shown here is derived from an EMBL/GenBank/DDBJ whole genome shotgun (WGS) entry which is preliminary data.</text>
</comment>
<feature type="non-terminal residue" evidence="2">
    <location>
        <position position="1"/>
    </location>
</feature>
<dbReference type="EMBL" id="JBHLTN010000031">
    <property type="protein sequence ID" value="MFC0593851.1"/>
    <property type="molecule type" value="Genomic_DNA"/>
</dbReference>
<dbReference type="SUPFAM" id="SSF52540">
    <property type="entry name" value="P-loop containing nucleoside triphosphate hydrolases"/>
    <property type="match status" value="1"/>
</dbReference>
<sequence>SGIRRARICFTSDLMIVRDATGTQNRTLILRTLFRAKQIGESEASASKVTPLIIIEEPESFLHPYAQAEFGRILQDLAEEFKVQVIVTTHSPYLLSLTNAESNILLSRRSHYGQLRETTRVDSGGENWMAPFGQALGMSSDEFKPWQKLFGSQSDAILLVEGDTDKAYFEMLRESSHGSNALAFDGEIVIYDGASTLKNNMLLRFIKNRYKRVFLTFDLDMRAEIERCLTSLDLKKDQDYFAIGIDEPGKRAIEGLLPESVRTAVFAANADLVMAATSGTKDERESARNSLKKKFLAEFRRVAQPGSEYFGEFYRVVKVANRALKVA</sequence>
<feature type="domain" description="Endonuclease GajA/Old nuclease/RecF-like AAA" evidence="1">
    <location>
        <begin position="18"/>
        <end position="94"/>
    </location>
</feature>
<dbReference type="InterPro" id="IPR027417">
    <property type="entry name" value="P-loop_NTPase"/>
</dbReference>